<dbReference type="PANTHER" id="PTHR12210">
    <property type="entry name" value="DULLARD PROTEIN PHOSPHATASE"/>
    <property type="match status" value="1"/>
</dbReference>
<dbReference type="HOGENOM" id="CLU_776302_0_0_1"/>
<dbReference type="InterPro" id="IPR023214">
    <property type="entry name" value="HAD_sf"/>
</dbReference>
<gene>
    <name evidence="16" type="ORF">DI09_65p120</name>
</gene>
<keyword evidence="8 13" id="KW-0809">Transit peptide</keyword>
<dbReference type="SUPFAM" id="SSF56784">
    <property type="entry name" value="HAD-like"/>
    <property type="match status" value="1"/>
</dbReference>
<feature type="region of interest" description="Disordered" evidence="14">
    <location>
        <begin position="336"/>
        <end position="357"/>
    </location>
</feature>
<evidence type="ECO:0000256" key="13">
    <source>
        <dbReference type="RuleBase" id="RU365079"/>
    </source>
</evidence>
<evidence type="ECO:0000256" key="9">
    <source>
        <dbReference type="ARBA" id="ARBA00022989"/>
    </source>
</evidence>
<keyword evidence="12" id="KW-0472">Membrane</keyword>
<dbReference type="Pfam" id="PF03031">
    <property type="entry name" value="NIF"/>
    <property type="match status" value="1"/>
</dbReference>
<organism evidence="16 17">
    <name type="scientific">Mitosporidium daphniae</name>
    <dbReference type="NCBI Taxonomy" id="1485682"/>
    <lineage>
        <taxon>Eukaryota</taxon>
        <taxon>Fungi</taxon>
        <taxon>Fungi incertae sedis</taxon>
        <taxon>Microsporidia</taxon>
        <taxon>Mitosporidium</taxon>
    </lineage>
</organism>
<reference evidence="16 17" key="1">
    <citation type="submission" date="2014-04" db="EMBL/GenBank/DDBJ databases">
        <title>A new species of microsporidia sheds light on the evolution of extreme parasitism.</title>
        <authorList>
            <person name="Haag K.L."/>
            <person name="James T.Y."/>
            <person name="Larsson R."/>
            <person name="Schaer T.M."/>
            <person name="Refardt D."/>
            <person name="Pombert J.-F."/>
            <person name="Ebert D."/>
        </authorList>
    </citation>
    <scope>NUCLEOTIDE SEQUENCE [LARGE SCALE GENOMIC DNA]</scope>
    <source>
        <strain evidence="16 17">UGP3</strain>
        <tissue evidence="16">Spores</tissue>
    </source>
</reference>
<dbReference type="VEuPathDB" id="MicrosporidiaDB:DI09_65p120"/>
<sequence length="357" mass="41116">MFLFRSRRLFSSAAFNTIYGSEPASKSPIKRLFWWGAFSGATLSFIYIYGSPRDTDSRESISEGNGLLPNIKRIWRRMDSGLQPSFDVLLPPAAQTGPEAKPFTIVLDLDRFLVSHSWDPILGKWRIAKRPGVDMFLFYLAHMYEVVVFSSMSQMEAEPLMEKLDPYQMISYRLYRFATKYEDGTYKKDLSRLNRDMSKVIVLGHDPSFSTYPDNWIKAEPWNNDPNDTFLSDALPYLEKKQKSVYESLRQQRLAANNSTIHRVLAKLFMPDLARDADGGEGLMSYEQRKAFISNQRKEEYKKEMARIKVEYEKHIEASKSYLASQKMPLYDLVTKGPQPLPLPPPSLEAPVEANDV</sequence>
<keyword evidence="4 13" id="KW-0813">Transport</keyword>
<dbReference type="Proteomes" id="UP000029725">
    <property type="component" value="Unassembled WGS sequence"/>
</dbReference>
<keyword evidence="10 13" id="KW-0811">Translocation</keyword>
<comment type="function">
    <text evidence="13">Essential component of the TIM23 complex, a complex that mediates the translocation of transit peptide-containing proteins across the mitochondrial inner membrane.</text>
</comment>
<dbReference type="Gene3D" id="3.40.50.1000">
    <property type="entry name" value="HAD superfamily/HAD-like"/>
    <property type="match status" value="1"/>
</dbReference>
<keyword evidence="17" id="KW-1185">Reference proteome</keyword>
<comment type="caution">
    <text evidence="16">The sequence shown here is derived from an EMBL/GenBank/DDBJ whole genome shotgun (WGS) entry which is preliminary data.</text>
</comment>
<proteinExistence type="inferred from homology"/>
<keyword evidence="7 13" id="KW-0653">Protein transport</keyword>
<dbReference type="OrthoDB" id="287041at2759"/>
<dbReference type="FunFam" id="3.40.50.1000:FF:000019">
    <property type="entry name" value="Mitochondrial import inner membrane translocase subunit TIM50"/>
    <property type="match status" value="1"/>
</dbReference>
<evidence type="ECO:0000259" key="15">
    <source>
        <dbReference type="PROSITE" id="PS50969"/>
    </source>
</evidence>
<evidence type="ECO:0000256" key="3">
    <source>
        <dbReference type="ARBA" id="ARBA00020799"/>
    </source>
</evidence>
<evidence type="ECO:0000256" key="12">
    <source>
        <dbReference type="ARBA" id="ARBA00023136"/>
    </source>
</evidence>
<name>A0A098VP35_9MICR</name>
<protein>
    <recommendedName>
        <fullName evidence="3 13">Mitochondrial import inner membrane translocase subunit TIM50</fullName>
    </recommendedName>
</protein>
<comment type="similarity">
    <text evidence="2 13">Belongs to the TIM50 family.</text>
</comment>
<evidence type="ECO:0000256" key="10">
    <source>
        <dbReference type="ARBA" id="ARBA00023010"/>
    </source>
</evidence>
<feature type="domain" description="FCP1 homology" evidence="15">
    <location>
        <begin position="98"/>
        <end position="241"/>
    </location>
</feature>
<dbReference type="SMART" id="SM00577">
    <property type="entry name" value="CPDc"/>
    <property type="match status" value="1"/>
</dbReference>
<dbReference type="AlphaFoldDB" id="A0A098VP35"/>
<evidence type="ECO:0000313" key="16">
    <source>
        <dbReference type="EMBL" id="KGG50564.1"/>
    </source>
</evidence>
<keyword evidence="9" id="KW-1133">Transmembrane helix</keyword>
<dbReference type="CDD" id="cd07521">
    <property type="entry name" value="HAD_FCP1-like"/>
    <property type="match status" value="1"/>
</dbReference>
<comment type="subcellular location">
    <subcellularLocation>
        <location evidence="1 13">Mitochondrion inner membrane</location>
        <topology evidence="1 13">Single-pass membrane protein</topology>
    </subcellularLocation>
</comment>
<evidence type="ECO:0000256" key="6">
    <source>
        <dbReference type="ARBA" id="ARBA00022792"/>
    </source>
</evidence>
<evidence type="ECO:0000256" key="4">
    <source>
        <dbReference type="ARBA" id="ARBA00022448"/>
    </source>
</evidence>
<dbReference type="PROSITE" id="PS50969">
    <property type="entry name" value="FCP1"/>
    <property type="match status" value="1"/>
</dbReference>
<dbReference type="InterPro" id="IPR036412">
    <property type="entry name" value="HAD-like_sf"/>
</dbReference>
<evidence type="ECO:0000256" key="7">
    <source>
        <dbReference type="ARBA" id="ARBA00022927"/>
    </source>
</evidence>
<evidence type="ECO:0000313" key="17">
    <source>
        <dbReference type="Proteomes" id="UP000029725"/>
    </source>
</evidence>
<dbReference type="GeneID" id="25260553"/>
<feature type="compositionally biased region" description="Pro residues" evidence="14">
    <location>
        <begin position="339"/>
        <end position="348"/>
    </location>
</feature>
<comment type="subunit">
    <text evidence="13">Component of the TIM23 complex.</text>
</comment>
<dbReference type="GO" id="GO:0005744">
    <property type="term" value="C:TIM23 mitochondrial import inner membrane translocase complex"/>
    <property type="evidence" value="ECO:0007669"/>
    <property type="project" value="UniProtKB-UniRule"/>
</dbReference>
<dbReference type="GO" id="GO:0015031">
    <property type="term" value="P:protein transport"/>
    <property type="evidence" value="ECO:0007669"/>
    <property type="project" value="UniProtKB-KW"/>
</dbReference>
<dbReference type="InterPro" id="IPR004274">
    <property type="entry name" value="FCP1_dom"/>
</dbReference>
<evidence type="ECO:0000256" key="11">
    <source>
        <dbReference type="ARBA" id="ARBA00023128"/>
    </source>
</evidence>
<evidence type="ECO:0000256" key="8">
    <source>
        <dbReference type="ARBA" id="ARBA00022946"/>
    </source>
</evidence>
<dbReference type="RefSeq" id="XP_013236991.1">
    <property type="nucleotide sequence ID" value="XM_013381537.1"/>
</dbReference>
<accession>A0A098VP35</accession>
<dbReference type="EMBL" id="JMKJ01000574">
    <property type="protein sequence ID" value="KGG50564.1"/>
    <property type="molecule type" value="Genomic_DNA"/>
</dbReference>
<keyword evidence="6" id="KW-0999">Mitochondrion inner membrane</keyword>
<keyword evidence="11 13" id="KW-0496">Mitochondrion</keyword>
<dbReference type="InterPro" id="IPR050365">
    <property type="entry name" value="TIM50"/>
</dbReference>
<keyword evidence="5" id="KW-0812">Transmembrane</keyword>
<evidence type="ECO:0000256" key="5">
    <source>
        <dbReference type="ARBA" id="ARBA00022692"/>
    </source>
</evidence>
<evidence type="ECO:0000256" key="14">
    <source>
        <dbReference type="SAM" id="MobiDB-lite"/>
    </source>
</evidence>
<evidence type="ECO:0000256" key="1">
    <source>
        <dbReference type="ARBA" id="ARBA00004434"/>
    </source>
</evidence>
<evidence type="ECO:0000256" key="2">
    <source>
        <dbReference type="ARBA" id="ARBA00006344"/>
    </source>
</evidence>